<reference evidence="3" key="1">
    <citation type="journal article" date="2019" name="Int. J. Syst. Evol. Microbiol.">
        <title>The Global Catalogue of Microorganisms (GCM) 10K type strain sequencing project: providing services to taxonomists for standard genome sequencing and annotation.</title>
        <authorList>
            <consortium name="The Broad Institute Genomics Platform"/>
            <consortium name="The Broad Institute Genome Sequencing Center for Infectious Disease"/>
            <person name="Wu L."/>
            <person name="Ma J."/>
        </authorList>
    </citation>
    <scope>NUCLEOTIDE SEQUENCE [LARGE SCALE GENOMIC DNA]</scope>
    <source>
        <strain evidence="3">JCM 31486</strain>
    </source>
</reference>
<keyword evidence="1" id="KW-1133">Transmembrane helix</keyword>
<evidence type="ECO:0000313" key="3">
    <source>
        <dbReference type="Proteomes" id="UP001597045"/>
    </source>
</evidence>
<dbReference type="EMBL" id="JBHTIS010002444">
    <property type="protein sequence ID" value="MFD1049856.1"/>
    <property type="molecule type" value="Genomic_DNA"/>
</dbReference>
<evidence type="ECO:0000256" key="1">
    <source>
        <dbReference type="SAM" id="Phobius"/>
    </source>
</evidence>
<feature type="non-terminal residue" evidence="2">
    <location>
        <position position="1"/>
    </location>
</feature>
<organism evidence="2 3">
    <name type="scientific">Kibdelosporangium lantanae</name>
    <dbReference type="NCBI Taxonomy" id="1497396"/>
    <lineage>
        <taxon>Bacteria</taxon>
        <taxon>Bacillati</taxon>
        <taxon>Actinomycetota</taxon>
        <taxon>Actinomycetes</taxon>
        <taxon>Pseudonocardiales</taxon>
        <taxon>Pseudonocardiaceae</taxon>
        <taxon>Kibdelosporangium</taxon>
    </lineage>
</organism>
<comment type="caution">
    <text evidence="2">The sequence shown here is derived from an EMBL/GenBank/DDBJ whole genome shotgun (WGS) entry which is preliminary data.</text>
</comment>
<proteinExistence type="predicted"/>
<sequence>LTLGVRMMVVRGLGVTMLYFALAVTAFLLMAVAPAFVGLLVLFAVVALVLMVVYVVATVNWWLRYRSVRLTAWYPGDSELDYGPRDRPYAVVRYPDQSQVRLRQAPTRHNCAPHAVLIEDQRVWVGGTDGHMVVYFPRGRRAGEPVYVPMVGTSDRHARLVARHRVAH</sequence>
<gene>
    <name evidence="2" type="ORF">ACFQ1S_32140</name>
</gene>
<keyword evidence="1" id="KW-0472">Membrane</keyword>
<accession>A0ABW3MHI7</accession>
<name>A0ABW3MHI7_9PSEU</name>
<feature type="transmembrane region" description="Helical" evidence="1">
    <location>
        <begin position="39"/>
        <end position="63"/>
    </location>
</feature>
<feature type="transmembrane region" description="Helical" evidence="1">
    <location>
        <begin position="12"/>
        <end position="33"/>
    </location>
</feature>
<keyword evidence="1" id="KW-0812">Transmembrane</keyword>
<dbReference type="Proteomes" id="UP001597045">
    <property type="component" value="Unassembled WGS sequence"/>
</dbReference>
<protein>
    <submittedName>
        <fullName evidence="2">Uncharacterized protein</fullName>
    </submittedName>
</protein>
<evidence type="ECO:0000313" key="2">
    <source>
        <dbReference type="EMBL" id="MFD1049856.1"/>
    </source>
</evidence>
<keyword evidence="3" id="KW-1185">Reference proteome</keyword>